<keyword evidence="14" id="KW-1185">Reference proteome</keyword>
<dbReference type="PANTHER" id="PTHR48063:SF101">
    <property type="entry name" value="LRR RECEPTOR-LIKE SERINE_THREONINE-PROTEIN KINASE FLS2"/>
    <property type="match status" value="1"/>
</dbReference>
<sequence length="673" mass="74476">MSNVDLSKVVNWPQSLSKLTLLTELKLSECNLPDVNLRSLSFINSSTSLQLLDLSVNHLNSSIFYWIANVSSNFVHIHLSYNNLKGPIPDVFTSMLSLVTLYLSSNQLEGGIPKGFQNLCSLELLTLYRNQLSENIEDSVKTLSCAENTLETLDWGFNQFWGSLPDFTRFSKLSVLYLDSNQVNGSVPENVGQLSSLETLFLSENSLSGVITEAHFLNLSRLQYLSLSGNRFSINLSSDWKPPFQLTDGLDMSSLKVGPAFPKWILRQTNLTHLSLSNAGLSGKLPNLSSTSLSYSPYLRSVDISKNLLSGELPNCWMQFQELRELNLGKNKLSGKIPSSLGNLQGIQVLRLHDNNFSGELPSLENRTSLLMVDLGNNNLSGKIPTWICQTLPNLAILRLRSNEFNGIIPFSLCTLAAILVLDLSHNNISGGLPHYFSNITALADDFGYDDVIVELVWKGIEIEFGENLAGMRSIDISSNYLIGEIPPSIASMTELISLNLSRNKLTGKLPEDFGNMKMLESLDLSRNRISGKIPTSFASLNFLSVLDLSHNNLSGRIPSGTQLQGFNASQYMGNLGLCGPPLTQSCPGEGTVQDDGIARGTKIDNKEQVSDGLINLGFFISAVLGFVTGFWMVCGCLLLKTSWRYAYFRFLDNAKDWIYVKTKAKVRRTLQR</sequence>
<comment type="caution">
    <text evidence="13">The sequence shown here is derived from an EMBL/GenBank/DDBJ whole genome shotgun (WGS) entry which is preliminary data.</text>
</comment>
<dbReference type="Gene3D" id="3.80.10.10">
    <property type="entry name" value="Ribonuclease Inhibitor"/>
    <property type="match status" value="2"/>
</dbReference>
<keyword evidence="10" id="KW-0675">Receptor</keyword>
<keyword evidence="4" id="KW-0433">Leucine-rich repeat</keyword>
<accession>A0A2P6P9H8</accession>
<keyword evidence="7" id="KW-0677">Repeat</keyword>
<dbReference type="FunFam" id="3.80.10.10:FF:000111">
    <property type="entry name" value="LRR receptor-like serine/threonine-protein kinase ERECTA"/>
    <property type="match status" value="1"/>
</dbReference>
<comment type="similarity">
    <text evidence="2">Belongs to the RLP family.</text>
</comment>
<evidence type="ECO:0000313" key="13">
    <source>
        <dbReference type="EMBL" id="PRQ18580.1"/>
    </source>
</evidence>
<dbReference type="Gramene" id="PRQ18580">
    <property type="protein sequence ID" value="PRQ18580"/>
    <property type="gene ID" value="RchiOBHm_Chr7g0207631"/>
</dbReference>
<evidence type="ECO:0000256" key="4">
    <source>
        <dbReference type="ARBA" id="ARBA00022614"/>
    </source>
</evidence>
<evidence type="ECO:0000313" key="14">
    <source>
        <dbReference type="Proteomes" id="UP000238479"/>
    </source>
</evidence>
<keyword evidence="9 12" id="KW-0472">Membrane</keyword>
<gene>
    <name evidence="13" type="ORF">RchiOBHm_Chr7g0207631</name>
</gene>
<dbReference type="InterPro" id="IPR003591">
    <property type="entry name" value="Leu-rich_rpt_typical-subtyp"/>
</dbReference>
<dbReference type="FunFam" id="3.80.10.10:FF:000041">
    <property type="entry name" value="LRR receptor-like serine/threonine-protein kinase ERECTA"/>
    <property type="match status" value="1"/>
</dbReference>
<dbReference type="SUPFAM" id="SSF52058">
    <property type="entry name" value="L domain-like"/>
    <property type="match status" value="1"/>
</dbReference>
<evidence type="ECO:0000256" key="7">
    <source>
        <dbReference type="ARBA" id="ARBA00022737"/>
    </source>
</evidence>
<evidence type="ECO:0000256" key="8">
    <source>
        <dbReference type="ARBA" id="ARBA00022989"/>
    </source>
</evidence>
<evidence type="ECO:0000256" key="6">
    <source>
        <dbReference type="ARBA" id="ARBA00022729"/>
    </source>
</evidence>
<evidence type="ECO:0000256" key="1">
    <source>
        <dbReference type="ARBA" id="ARBA00004251"/>
    </source>
</evidence>
<dbReference type="InterPro" id="IPR001611">
    <property type="entry name" value="Leu-rich_rpt"/>
</dbReference>
<evidence type="ECO:0000256" key="3">
    <source>
        <dbReference type="ARBA" id="ARBA00022475"/>
    </source>
</evidence>
<organism evidence="13 14">
    <name type="scientific">Rosa chinensis</name>
    <name type="common">China rose</name>
    <dbReference type="NCBI Taxonomy" id="74649"/>
    <lineage>
        <taxon>Eukaryota</taxon>
        <taxon>Viridiplantae</taxon>
        <taxon>Streptophyta</taxon>
        <taxon>Embryophyta</taxon>
        <taxon>Tracheophyta</taxon>
        <taxon>Spermatophyta</taxon>
        <taxon>Magnoliopsida</taxon>
        <taxon>eudicotyledons</taxon>
        <taxon>Gunneridae</taxon>
        <taxon>Pentapetalae</taxon>
        <taxon>rosids</taxon>
        <taxon>fabids</taxon>
        <taxon>Rosales</taxon>
        <taxon>Rosaceae</taxon>
        <taxon>Rosoideae</taxon>
        <taxon>Rosoideae incertae sedis</taxon>
        <taxon>Rosa</taxon>
    </lineage>
</organism>
<dbReference type="GO" id="GO:0005886">
    <property type="term" value="C:plasma membrane"/>
    <property type="evidence" value="ECO:0007669"/>
    <property type="project" value="UniProtKB-SubCell"/>
</dbReference>
<dbReference type="AlphaFoldDB" id="A0A2P6P9H8"/>
<dbReference type="SMART" id="SM00365">
    <property type="entry name" value="LRR_SD22"/>
    <property type="match status" value="6"/>
</dbReference>
<evidence type="ECO:0000256" key="10">
    <source>
        <dbReference type="ARBA" id="ARBA00023170"/>
    </source>
</evidence>
<dbReference type="PRINTS" id="PR00019">
    <property type="entry name" value="LEURICHRPT"/>
</dbReference>
<dbReference type="OMA" id="HNTRTIG"/>
<keyword evidence="11" id="KW-0325">Glycoprotein</keyword>
<dbReference type="Pfam" id="PF13855">
    <property type="entry name" value="LRR_8"/>
    <property type="match status" value="3"/>
</dbReference>
<proteinExistence type="inferred from homology"/>
<comment type="subcellular location">
    <subcellularLocation>
        <location evidence="1">Cell membrane</location>
        <topology evidence="1">Single-pass type I membrane protein</topology>
    </subcellularLocation>
</comment>
<keyword evidence="5 12" id="KW-0812">Transmembrane</keyword>
<protein>
    <submittedName>
        <fullName evidence="13">Putative leucine-rich repeat domain, L domain-containing protein</fullName>
    </submittedName>
</protein>
<dbReference type="EMBL" id="PDCK01000045">
    <property type="protein sequence ID" value="PRQ18580.1"/>
    <property type="molecule type" value="Genomic_DNA"/>
</dbReference>
<keyword evidence="6" id="KW-0732">Signal</keyword>
<evidence type="ECO:0000256" key="12">
    <source>
        <dbReference type="SAM" id="Phobius"/>
    </source>
</evidence>
<dbReference type="SMART" id="SM00369">
    <property type="entry name" value="LRR_TYP"/>
    <property type="match status" value="9"/>
</dbReference>
<evidence type="ECO:0000256" key="2">
    <source>
        <dbReference type="ARBA" id="ARBA00009592"/>
    </source>
</evidence>
<evidence type="ECO:0000256" key="9">
    <source>
        <dbReference type="ARBA" id="ARBA00023136"/>
    </source>
</evidence>
<dbReference type="InterPro" id="IPR046956">
    <property type="entry name" value="RLP23-like"/>
</dbReference>
<keyword evidence="8 12" id="KW-1133">Transmembrane helix</keyword>
<keyword evidence="3" id="KW-1003">Cell membrane</keyword>
<reference evidence="13 14" key="1">
    <citation type="journal article" date="2018" name="Nat. Genet.">
        <title>The Rosa genome provides new insights in the design of modern roses.</title>
        <authorList>
            <person name="Bendahmane M."/>
        </authorList>
    </citation>
    <scope>NUCLEOTIDE SEQUENCE [LARGE SCALE GENOMIC DNA]</scope>
    <source>
        <strain evidence="14">cv. Old Blush</strain>
    </source>
</reference>
<feature type="transmembrane region" description="Helical" evidence="12">
    <location>
        <begin position="617"/>
        <end position="640"/>
    </location>
</feature>
<evidence type="ECO:0000256" key="5">
    <source>
        <dbReference type="ARBA" id="ARBA00022692"/>
    </source>
</evidence>
<dbReference type="Pfam" id="PF00560">
    <property type="entry name" value="LRR_1"/>
    <property type="match status" value="4"/>
</dbReference>
<evidence type="ECO:0000256" key="11">
    <source>
        <dbReference type="ARBA" id="ARBA00023180"/>
    </source>
</evidence>
<dbReference type="SUPFAM" id="SSF52047">
    <property type="entry name" value="RNI-like"/>
    <property type="match status" value="1"/>
</dbReference>
<name>A0A2P6P9H8_ROSCH</name>
<dbReference type="PANTHER" id="PTHR48063">
    <property type="entry name" value="LRR RECEPTOR-LIKE KINASE"/>
    <property type="match status" value="1"/>
</dbReference>
<dbReference type="Proteomes" id="UP000238479">
    <property type="component" value="Chromosome 7"/>
</dbReference>
<dbReference type="InterPro" id="IPR032675">
    <property type="entry name" value="LRR_dom_sf"/>
</dbReference>